<accession>A0A1H1QZB6</accession>
<gene>
    <name evidence="2" type="ORF">SAMN05444158_1589</name>
</gene>
<dbReference type="AlphaFoldDB" id="A0A1H1QZB6"/>
<dbReference type="SUPFAM" id="SSF46785">
    <property type="entry name" value="Winged helix' DNA-binding domain"/>
    <property type="match status" value="1"/>
</dbReference>
<evidence type="ECO:0000313" key="3">
    <source>
        <dbReference type="Proteomes" id="UP000243904"/>
    </source>
</evidence>
<dbReference type="SMART" id="SM00347">
    <property type="entry name" value="HTH_MARR"/>
    <property type="match status" value="1"/>
</dbReference>
<dbReference type="InterPro" id="IPR036390">
    <property type="entry name" value="WH_DNA-bd_sf"/>
</dbReference>
<dbReference type="InterPro" id="IPR000835">
    <property type="entry name" value="HTH_MarR-typ"/>
</dbReference>
<dbReference type="InterPro" id="IPR036388">
    <property type="entry name" value="WH-like_DNA-bd_sf"/>
</dbReference>
<dbReference type="InterPro" id="IPR039422">
    <property type="entry name" value="MarR/SlyA-like"/>
</dbReference>
<dbReference type="PANTHER" id="PTHR33164">
    <property type="entry name" value="TRANSCRIPTIONAL REGULATOR, MARR FAMILY"/>
    <property type="match status" value="1"/>
</dbReference>
<dbReference type="Proteomes" id="UP000243904">
    <property type="component" value="Chromosome I"/>
</dbReference>
<reference evidence="3" key="1">
    <citation type="submission" date="2016-10" db="EMBL/GenBank/DDBJ databases">
        <authorList>
            <person name="Varghese N."/>
            <person name="Submissions S."/>
        </authorList>
    </citation>
    <scope>NUCLEOTIDE SEQUENCE [LARGE SCALE GENOMIC DNA]</scope>
    <source>
        <strain evidence="3">GAS369</strain>
    </source>
</reference>
<evidence type="ECO:0000313" key="2">
    <source>
        <dbReference type="EMBL" id="SDS28716.1"/>
    </source>
</evidence>
<dbReference type="Gene3D" id="1.10.10.10">
    <property type="entry name" value="Winged helix-like DNA-binding domain superfamily/Winged helix DNA-binding domain"/>
    <property type="match status" value="1"/>
</dbReference>
<name>A0A1H1QZB6_9BRAD</name>
<feature type="domain" description="HTH marR-type" evidence="1">
    <location>
        <begin position="9"/>
        <end position="143"/>
    </location>
</feature>
<dbReference type="GO" id="GO:0006950">
    <property type="term" value="P:response to stress"/>
    <property type="evidence" value="ECO:0007669"/>
    <property type="project" value="TreeGrafter"/>
</dbReference>
<dbReference type="GO" id="GO:0003700">
    <property type="term" value="F:DNA-binding transcription factor activity"/>
    <property type="evidence" value="ECO:0007669"/>
    <property type="project" value="InterPro"/>
</dbReference>
<dbReference type="PROSITE" id="PS50995">
    <property type="entry name" value="HTH_MARR_2"/>
    <property type="match status" value="1"/>
</dbReference>
<dbReference type="EMBL" id="LT629750">
    <property type="protein sequence ID" value="SDS28716.1"/>
    <property type="molecule type" value="Genomic_DNA"/>
</dbReference>
<sequence>MNSPLVERNQCNCAALRKATRRLSQLYDSALAPSGLKSTQFAMLEEINRRASEPPTMRDLADALVMDQSTIGQNLRPLEREGMVSLEQNAIDRRRRHVKLTKKGRSRIAAARPLWHDAQARFEDRFGKQQAAELRAVLLSIAREPAFIGEVAEALSPGP</sequence>
<evidence type="ECO:0000259" key="1">
    <source>
        <dbReference type="PROSITE" id="PS50995"/>
    </source>
</evidence>
<dbReference type="RefSeq" id="WP_146686842.1">
    <property type="nucleotide sequence ID" value="NZ_LT629750.1"/>
</dbReference>
<dbReference type="Pfam" id="PF12802">
    <property type="entry name" value="MarR_2"/>
    <property type="match status" value="1"/>
</dbReference>
<organism evidence="2 3">
    <name type="scientific">Bradyrhizobium canariense</name>
    <dbReference type="NCBI Taxonomy" id="255045"/>
    <lineage>
        <taxon>Bacteria</taxon>
        <taxon>Pseudomonadati</taxon>
        <taxon>Pseudomonadota</taxon>
        <taxon>Alphaproteobacteria</taxon>
        <taxon>Hyphomicrobiales</taxon>
        <taxon>Nitrobacteraceae</taxon>
        <taxon>Bradyrhizobium</taxon>
    </lineage>
</organism>
<dbReference type="PANTHER" id="PTHR33164:SF105">
    <property type="entry name" value="TRANSCRIPTIONAL REPRESSOR PROTEIN-RELATED"/>
    <property type="match status" value="1"/>
</dbReference>
<proteinExistence type="predicted"/>
<keyword evidence="3" id="KW-1185">Reference proteome</keyword>
<protein>
    <submittedName>
        <fullName evidence="2">Transcriptional regulator, MarR family</fullName>
    </submittedName>
</protein>